<dbReference type="InterPro" id="IPR037171">
    <property type="entry name" value="NagB/RpiA_transferase-like"/>
</dbReference>
<evidence type="ECO:0000313" key="2">
    <source>
        <dbReference type="EMBL" id="GJE00820.1"/>
    </source>
</evidence>
<dbReference type="EMBL" id="BPQQ01000031">
    <property type="protein sequence ID" value="GJE00820.1"/>
    <property type="molecule type" value="Genomic_DNA"/>
</dbReference>
<dbReference type="PANTHER" id="PTHR40596:SF1">
    <property type="entry name" value="CITRATE LYASE ALPHA CHAIN"/>
    <property type="match status" value="1"/>
</dbReference>
<evidence type="ECO:0000313" key="3">
    <source>
        <dbReference type="Proteomes" id="UP001055153"/>
    </source>
</evidence>
<accession>A0ABQ4SE84</accession>
<dbReference type="Proteomes" id="UP001055153">
    <property type="component" value="Unassembled WGS sequence"/>
</dbReference>
<dbReference type="GO" id="GO:0016829">
    <property type="term" value="F:lyase activity"/>
    <property type="evidence" value="ECO:0007669"/>
    <property type="project" value="UniProtKB-KW"/>
</dbReference>
<dbReference type="NCBIfam" id="TIGR01584">
    <property type="entry name" value="citF"/>
    <property type="match status" value="1"/>
</dbReference>
<comment type="catalytic activity">
    <reaction evidence="1">
        <text>citrate = oxaloacetate + acetate</text>
        <dbReference type="Rhea" id="RHEA:10760"/>
        <dbReference type="ChEBI" id="CHEBI:16452"/>
        <dbReference type="ChEBI" id="CHEBI:16947"/>
        <dbReference type="ChEBI" id="CHEBI:30089"/>
        <dbReference type="EC" id="4.1.3.6"/>
    </reaction>
</comment>
<dbReference type="Gene3D" id="3.40.1080.10">
    <property type="entry name" value="Glutaconate Coenzyme A-transferase"/>
    <property type="match status" value="2"/>
</dbReference>
<comment type="caution">
    <text evidence="2">The sequence shown here is derived from an EMBL/GenBank/DDBJ whole genome shotgun (WGS) entry which is preliminary data.</text>
</comment>
<comment type="subcellular location">
    <subcellularLocation>
        <location evidence="1">Cytoplasm</location>
    </subcellularLocation>
</comment>
<reference evidence="2" key="2">
    <citation type="submission" date="2021-08" db="EMBL/GenBank/DDBJ databases">
        <authorList>
            <person name="Tani A."/>
            <person name="Ola A."/>
            <person name="Ogura Y."/>
            <person name="Katsura K."/>
            <person name="Hayashi T."/>
        </authorList>
    </citation>
    <scope>NUCLEOTIDE SEQUENCE</scope>
    <source>
        <strain evidence="2">DSM 17168</strain>
    </source>
</reference>
<comment type="catalytic activity">
    <reaction evidence="1">
        <text>citrate + acetyl-CoA = (3S)-citryl-CoA + acetate</text>
        <dbReference type="Rhea" id="RHEA:19405"/>
        <dbReference type="ChEBI" id="CHEBI:16947"/>
        <dbReference type="ChEBI" id="CHEBI:30089"/>
        <dbReference type="ChEBI" id="CHEBI:57288"/>
        <dbReference type="ChEBI" id="CHEBI:57321"/>
        <dbReference type="EC" id="2.8.3.10"/>
    </reaction>
</comment>
<dbReference type="EC" id="2.8.3.10" evidence="1"/>
<dbReference type="Pfam" id="PF04223">
    <property type="entry name" value="CitF"/>
    <property type="match status" value="1"/>
</dbReference>
<sequence length="510" mass="52312">MSIPSFIEGYGEVRRFAGAFAAPRDSLRAGARIRAQHPGETKVLPSIRAAILACGLRDGATVSFHHHLRNGDDVLRAVMQEIAALGLRDIRVAASSLFPVHAPLVEHIRSGVVTRIVSSYVTGPVAEAIAAGDLAQPAVLQTHGGRARAIEAGELPIDVAFVAAPAADLHGNLNGVDGPSACGPLGYPMVDARHADRVVAITDGLSAHPLTAIDIAQDCVDIVVPVDSIGDTSKIVSGTTRVTEDPVGLAIAATAARVIDASGLLVDGFSFQTGAGGISLAVAQDVAAIMRDKGVVGGFAAGGVHQGIVAMFRQGLFRTLFDVQCFDLAAVASYREDRGHVAMSASLYANPASKGALVNHLDCMVLGAAEVDLAFNVNVTAVGGGRIIGGSGGHADTAAGAKLALVTTRLSAGGSPKIVEAVECVTTPGETIDAVVTEAGVAVNPRRGDLRDRLAAAGLPLVDIARLRDLAARETGGAPARAGTGEGRIVAVVEYRDGTVIDVVRERRNR</sequence>
<dbReference type="PANTHER" id="PTHR40596">
    <property type="entry name" value="CITRATE LYASE ALPHA CHAIN"/>
    <property type="match status" value="1"/>
</dbReference>
<name>A0ABQ4SE84_9HYPH</name>
<dbReference type="SUPFAM" id="SSF100950">
    <property type="entry name" value="NagB/RpiA/CoA transferase-like"/>
    <property type="match status" value="2"/>
</dbReference>
<evidence type="ECO:0000256" key="1">
    <source>
        <dbReference type="PIRNR" id="PIRNR009451"/>
    </source>
</evidence>
<keyword evidence="3" id="KW-1185">Reference proteome</keyword>
<proteinExistence type="predicted"/>
<keyword evidence="1 2" id="KW-0456">Lyase</keyword>
<dbReference type="EC" id="4.1.3.6" evidence="1"/>
<reference evidence="2" key="1">
    <citation type="journal article" date="2021" name="Front. Microbiol.">
        <title>Comprehensive Comparative Genomics and Phenotyping of Methylobacterium Species.</title>
        <authorList>
            <person name="Alessa O."/>
            <person name="Ogura Y."/>
            <person name="Fujitani Y."/>
            <person name="Takami H."/>
            <person name="Hayashi T."/>
            <person name="Sahin N."/>
            <person name="Tani A."/>
        </authorList>
    </citation>
    <scope>NUCLEOTIDE SEQUENCE</scope>
    <source>
        <strain evidence="2">DSM 17168</strain>
    </source>
</reference>
<gene>
    <name evidence="2" type="primary">citF</name>
    <name evidence="2" type="ORF">GMJLKIPL_2747</name>
</gene>
<dbReference type="RefSeq" id="WP_238235679.1">
    <property type="nucleotide sequence ID" value="NZ_BPQQ01000031.1"/>
</dbReference>
<keyword evidence="1" id="KW-0963">Cytoplasm</keyword>
<dbReference type="InterPro" id="IPR006472">
    <property type="entry name" value="Citrate_lyase_asu"/>
</dbReference>
<organism evidence="2 3">
    <name type="scientific">Methylobacterium isbiliense</name>
    <dbReference type="NCBI Taxonomy" id="315478"/>
    <lineage>
        <taxon>Bacteria</taxon>
        <taxon>Pseudomonadati</taxon>
        <taxon>Pseudomonadota</taxon>
        <taxon>Alphaproteobacteria</taxon>
        <taxon>Hyphomicrobiales</taxon>
        <taxon>Methylobacteriaceae</taxon>
        <taxon>Methylobacterium</taxon>
    </lineage>
</organism>
<keyword evidence="1" id="KW-0808">Transferase</keyword>
<protein>
    <recommendedName>
        <fullName evidence="1">Citrate lyase alpha chain</fullName>
        <shortName evidence="1">Citrase alpha chain</shortName>
        <ecNumber evidence="1">2.8.3.10</ecNumber>
        <ecNumber evidence="1">4.1.3.6</ecNumber>
    </recommendedName>
    <alternativeName>
        <fullName evidence="1">Citrate (pro-3S)-lyase alpha chain</fullName>
    </alternativeName>
    <alternativeName>
        <fullName evidence="1">Citrate CoA-transferase subunit</fullName>
    </alternativeName>
</protein>
<dbReference type="PIRSF" id="PIRSF009451">
    <property type="entry name" value="Citrt_lyas_alpha"/>
    <property type="match status" value="1"/>
</dbReference>